<feature type="region of interest" description="Disordered" evidence="1">
    <location>
        <begin position="65"/>
        <end position="107"/>
    </location>
</feature>
<evidence type="ECO:0000313" key="2">
    <source>
        <dbReference type="EMBL" id="EDX17227.1"/>
    </source>
</evidence>
<organism evidence="2 3">
    <name type="scientific">Drosophila simulans</name>
    <name type="common">Fruit fly</name>
    <dbReference type="NCBI Taxonomy" id="7240"/>
    <lineage>
        <taxon>Eukaryota</taxon>
        <taxon>Metazoa</taxon>
        <taxon>Ecdysozoa</taxon>
        <taxon>Arthropoda</taxon>
        <taxon>Hexapoda</taxon>
        <taxon>Insecta</taxon>
        <taxon>Pterygota</taxon>
        <taxon>Neoptera</taxon>
        <taxon>Endopterygota</taxon>
        <taxon>Diptera</taxon>
        <taxon>Brachycera</taxon>
        <taxon>Muscomorpha</taxon>
        <taxon>Ephydroidea</taxon>
        <taxon>Drosophilidae</taxon>
        <taxon>Drosophila</taxon>
        <taxon>Sophophora</taxon>
    </lineage>
</organism>
<feature type="compositionally biased region" description="Basic and acidic residues" evidence="1">
    <location>
        <begin position="65"/>
        <end position="79"/>
    </location>
</feature>
<protein>
    <submittedName>
        <fullName evidence="2">GD16212</fullName>
    </submittedName>
</protein>
<dbReference type="Bgee" id="FBgn0187838">
    <property type="expression patterns" value="Expressed in adult organism and 2 other cell types or tissues"/>
</dbReference>
<proteinExistence type="predicted"/>
<dbReference type="AlphaFoldDB" id="B4R5D1"/>
<feature type="region of interest" description="Disordered" evidence="1">
    <location>
        <begin position="15"/>
        <end position="41"/>
    </location>
</feature>
<dbReference type="EMBL" id="CM000366">
    <property type="protein sequence ID" value="EDX17227.1"/>
    <property type="molecule type" value="Genomic_DNA"/>
</dbReference>
<feature type="compositionally biased region" description="Acidic residues" evidence="1">
    <location>
        <begin position="80"/>
        <end position="90"/>
    </location>
</feature>
<feature type="compositionally biased region" description="Polar residues" evidence="1">
    <location>
        <begin position="26"/>
        <end position="41"/>
    </location>
</feature>
<dbReference type="HOGENOM" id="CLU_2212700_0_0_1"/>
<reference evidence="2 3" key="1">
    <citation type="journal article" date="2007" name="Nature">
        <title>Evolution of genes and genomes on the Drosophila phylogeny.</title>
        <authorList>
            <consortium name="Drosophila 12 Genomes Consortium"/>
            <person name="Clark A.G."/>
            <person name="Eisen M.B."/>
            <person name="Smith D.R."/>
            <person name="Bergman C.M."/>
            <person name="Oliver B."/>
            <person name="Markow T.A."/>
            <person name="Kaufman T.C."/>
            <person name="Kellis M."/>
            <person name="Gelbart W."/>
            <person name="Iyer V.N."/>
            <person name="Pollard D.A."/>
            <person name="Sackton T.B."/>
            <person name="Larracuente A.M."/>
            <person name="Singh N.D."/>
            <person name="Abad J.P."/>
            <person name="Abt D.N."/>
            <person name="Adryan B."/>
            <person name="Aguade M."/>
            <person name="Akashi H."/>
            <person name="Anderson W.W."/>
            <person name="Aquadro C.F."/>
            <person name="Ardell D.H."/>
            <person name="Arguello R."/>
            <person name="Artieri C.G."/>
            <person name="Barbash D.A."/>
            <person name="Barker D."/>
            <person name="Barsanti P."/>
            <person name="Batterham P."/>
            <person name="Batzoglou S."/>
            <person name="Begun D."/>
            <person name="Bhutkar A."/>
            <person name="Blanco E."/>
            <person name="Bosak S.A."/>
            <person name="Bradley R.K."/>
            <person name="Brand A.D."/>
            <person name="Brent M.R."/>
            <person name="Brooks A.N."/>
            <person name="Brown R.H."/>
            <person name="Butlin R.K."/>
            <person name="Caggese C."/>
            <person name="Calvi B.R."/>
            <person name="Bernardo de Carvalho A."/>
            <person name="Caspi A."/>
            <person name="Castrezana S."/>
            <person name="Celniker S.E."/>
            <person name="Chang J.L."/>
            <person name="Chapple C."/>
            <person name="Chatterji S."/>
            <person name="Chinwalla A."/>
            <person name="Civetta A."/>
            <person name="Clifton S.W."/>
            <person name="Comeron J.M."/>
            <person name="Costello J.C."/>
            <person name="Coyne J.A."/>
            <person name="Daub J."/>
            <person name="David R.G."/>
            <person name="Delcher A.L."/>
            <person name="Delehaunty K."/>
            <person name="Do C.B."/>
            <person name="Ebling H."/>
            <person name="Edwards K."/>
            <person name="Eickbush T."/>
            <person name="Evans J.D."/>
            <person name="Filipski A."/>
            <person name="Findeiss S."/>
            <person name="Freyhult E."/>
            <person name="Fulton L."/>
            <person name="Fulton R."/>
            <person name="Garcia A.C."/>
            <person name="Gardiner A."/>
            <person name="Garfield D.A."/>
            <person name="Garvin B.E."/>
            <person name="Gibson G."/>
            <person name="Gilbert D."/>
            <person name="Gnerre S."/>
            <person name="Godfrey J."/>
            <person name="Good R."/>
            <person name="Gotea V."/>
            <person name="Gravely B."/>
            <person name="Greenberg A.J."/>
            <person name="Griffiths-Jones S."/>
            <person name="Gross S."/>
            <person name="Guigo R."/>
            <person name="Gustafson E.A."/>
            <person name="Haerty W."/>
            <person name="Hahn M.W."/>
            <person name="Halligan D.L."/>
            <person name="Halpern A.L."/>
            <person name="Halter G.M."/>
            <person name="Han M.V."/>
            <person name="Heger A."/>
            <person name="Hillier L."/>
            <person name="Hinrichs A.S."/>
            <person name="Holmes I."/>
            <person name="Hoskins R.A."/>
            <person name="Hubisz M.J."/>
            <person name="Hultmark D."/>
            <person name="Huntley M.A."/>
            <person name="Jaffe D.B."/>
            <person name="Jagadeeshan S."/>
            <person name="Jeck W.R."/>
            <person name="Johnson J."/>
            <person name="Jones C.D."/>
            <person name="Jordan W.C."/>
            <person name="Karpen G.H."/>
            <person name="Kataoka E."/>
            <person name="Keightley P.D."/>
            <person name="Kheradpour P."/>
            <person name="Kirkness E.F."/>
            <person name="Koerich L.B."/>
            <person name="Kristiansen K."/>
            <person name="Kudrna D."/>
            <person name="Kulathinal R.J."/>
            <person name="Kumar S."/>
            <person name="Kwok R."/>
            <person name="Lander E."/>
            <person name="Langley C.H."/>
            <person name="Lapoint R."/>
            <person name="Lazzaro B.P."/>
            <person name="Lee S.J."/>
            <person name="Levesque L."/>
            <person name="Li R."/>
            <person name="Lin C.F."/>
            <person name="Lin M.F."/>
            <person name="Lindblad-Toh K."/>
            <person name="Llopart A."/>
            <person name="Long M."/>
            <person name="Low L."/>
            <person name="Lozovsky E."/>
            <person name="Lu J."/>
            <person name="Luo M."/>
            <person name="Machado C.A."/>
            <person name="Makalowski W."/>
            <person name="Marzo M."/>
            <person name="Matsuda M."/>
            <person name="Matzkin L."/>
            <person name="McAllister B."/>
            <person name="McBride C.S."/>
            <person name="McKernan B."/>
            <person name="McKernan K."/>
            <person name="Mendez-Lago M."/>
            <person name="Minx P."/>
            <person name="Mollenhauer M.U."/>
            <person name="Montooth K."/>
            <person name="Mount S.M."/>
            <person name="Mu X."/>
            <person name="Myers E."/>
            <person name="Negre B."/>
            <person name="Newfeld S."/>
            <person name="Nielsen R."/>
            <person name="Noor M.A."/>
            <person name="O'Grady P."/>
            <person name="Pachter L."/>
            <person name="Papaceit M."/>
            <person name="Parisi M.J."/>
            <person name="Parisi M."/>
            <person name="Parts L."/>
            <person name="Pedersen J.S."/>
            <person name="Pesole G."/>
            <person name="Phillippy A.M."/>
            <person name="Ponting C.P."/>
            <person name="Pop M."/>
            <person name="Porcelli D."/>
            <person name="Powell J.R."/>
            <person name="Prohaska S."/>
            <person name="Pruitt K."/>
            <person name="Puig M."/>
            <person name="Quesneville H."/>
            <person name="Ram K.R."/>
            <person name="Rand D."/>
            <person name="Rasmussen M.D."/>
            <person name="Reed L.K."/>
            <person name="Reenan R."/>
            <person name="Reily A."/>
            <person name="Remington K.A."/>
            <person name="Rieger T.T."/>
            <person name="Ritchie M.G."/>
            <person name="Robin C."/>
            <person name="Rogers Y.H."/>
            <person name="Rohde C."/>
            <person name="Rozas J."/>
            <person name="Rubenfield M.J."/>
            <person name="Ruiz A."/>
            <person name="Russo S."/>
            <person name="Salzberg S.L."/>
            <person name="Sanchez-Gracia A."/>
            <person name="Saranga D.J."/>
            <person name="Sato H."/>
            <person name="Schaeffer S.W."/>
            <person name="Schatz M.C."/>
            <person name="Schlenke T."/>
            <person name="Schwartz R."/>
            <person name="Segarra C."/>
            <person name="Singh R.S."/>
            <person name="Sirot L."/>
            <person name="Sirota M."/>
            <person name="Sisneros N.B."/>
            <person name="Smith C.D."/>
            <person name="Smith T.F."/>
            <person name="Spieth J."/>
            <person name="Stage D.E."/>
            <person name="Stark A."/>
            <person name="Stephan W."/>
            <person name="Strausberg R.L."/>
            <person name="Strempel S."/>
            <person name="Sturgill D."/>
            <person name="Sutton G."/>
            <person name="Sutton G.G."/>
            <person name="Tao W."/>
            <person name="Teichmann S."/>
            <person name="Tobari Y.N."/>
            <person name="Tomimura Y."/>
            <person name="Tsolas J.M."/>
            <person name="Valente V.L."/>
            <person name="Venter E."/>
            <person name="Venter J.C."/>
            <person name="Vicario S."/>
            <person name="Vieira F.G."/>
            <person name="Vilella A.J."/>
            <person name="Villasante A."/>
            <person name="Walenz B."/>
            <person name="Wang J."/>
            <person name="Wasserman M."/>
            <person name="Watts T."/>
            <person name="Wilson D."/>
            <person name="Wilson R.K."/>
            <person name="Wing R.A."/>
            <person name="Wolfner M.F."/>
            <person name="Wong A."/>
            <person name="Wong G.K."/>
            <person name="Wu C.I."/>
            <person name="Wu G."/>
            <person name="Yamamoto D."/>
            <person name="Yang H.P."/>
            <person name="Yang S.P."/>
            <person name="Yorke J.A."/>
            <person name="Yoshida K."/>
            <person name="Zdobnov E."/>
            <person name="Zhang P."/>
            <person name="Zhang Y."/>
            <person name="Zimin A.V."/>
            <person name="Baldwin J."/>
            <person name="Abdouelleil A."/>
            <person name="Abdulkadir J."/>
            <person name="Abebe A."/>
            <person name="Abera B."/>
            <person name="Abreu J."/>
            <person name="Acer S.C."/>
            <person name="Aftuck L."/>
            <person name="Alexander A."/>
            <person name="An P."/>
            <person name="Anderson E."/>
            <person name="Anderson S."/>
            <person name="Arachi H."/>
            <person name="Azer M."/>
            <person name="Bachantsang P."/>
            <person name="Barry A."/>
            <person name="Bayul T."/>
            <person name="Berlin A."/>
            <person name="Bessette D."/>
            <person name="Bloom T."/>
            <person name="Blye J."/>
            <person name="Boguslavskiy L."/>
            <person name="Bonnet C."/>
            <person name="Boukhgalter B."/>
            <person name="Bourzgui I."/>
            <person name="Brown A."/>
            <person name="Cahill P."/>
            <person name="Channer S."/>
            <person name="Cheshatsang Y."/>
            <person name="Chuda L."/>
            <person name="Citroen M."/>
            <person name="Collymore A."/>
            <person name="Cooke P."/>
            <person name="Costello M."/>
            <person name="D'Aco K."/>
            <person name="Daza R."/>
            <person name="De Haan G."/>
            <person name="DeGray S."/>
            <person name="DeMaso C."/>
            <person name="Dhargay N."/>
            <person name="Dooley K."/>
            <person name="Dooley E."/>
            <person name="Doricent M."/>
            <person name="Dorje P."/>
            <person name="Dorjee K."/>
            <person name="Dupes A."/>
            <person name="Elong R."/>
            <person name="Falk J."/>
            <person name="Farina A."/>
            <person name="Faro S."/>
            <person name="Ferguson D."/>
            <person name="Fisher S."/>
            <person name="Foley C.D."/>
            <person name="Franke A."/>
            <person name="Friedrich D."/>
            <person name="Gadbois L."/>
            <person name="Gearin G."/>
            <person name="Gearin C.R."/>
            <person name="Giannoukos G."/>
            <person name="Goode T."/>
            <person name="Graham J."/>
            <person name="Grandbois E."/>
            <person name="Grewal S."/>
            <person name="Gyaltsen K."/>
            <person name="Hafez N."/>
            <person name="Hagos B."/>
            <person name="Hall J."/>
            <person name="Henson C."/>
            <person name="Hollinger A."/>
            <person name="Honan T."/>
            <person name="Huard M.D."/>
            <person name="Hughes L."/>
            <person name="Hurhula B."/>
            <person name="Husby M.E."/>
            <person name="Kamat A."/>
            <person name="Kanga B."/>
            <person name="Kashin S."/>
            <person name="Khazanovich D."/>
            <person name="Kisner P."/>
            <person name="Lance K."/>
            <person name="Lara M."/>
            <person name="Lee W."/>
            <person name="Lennon N."/>
            <person name="Letendre F."/>
            <person name="LeVine R."/>
            <person name="Lipovsky A."/>
            <person name="Liu X."/>
            <person name="Liu J."/>
            <person name="Liu S."/>
            <person name="Lokyitsang T."/>
            <person name="Lokyitsang Y."/>
            <person name="Lubonja R."/>
            <person name="Lui A."/>
            <person name="MacDonald P."/>
            <person name="Magnisalis V."/>
            <person name="Maru K."/>
            <person name="Matthews C."/>
            <person name="McCusker W."/>
            <person name="McDonough S."/>
            <person name="Mehta T."/>
            <person name="Meldrim J."/>
            <person name="Meneus L."/>
            <person name="Mihai O."/>
            <person name="Mihalev A."/>
            <person name="Mihova T."/>
            <person name="Mittelman R."/>
            <person name="Mlenga V."/>
            <person name="Montmayeur A."/>
            <person name="Mulrain L."/>
            <person name="Navidi A."/>
            <person name="Naylor J."/>
            <person name="Negash T."/>
            <person name="Nguyen T."/>
            <person name="Nguyen N."/>
            <person name="Nicol R."/>
            <person name="Norbu C."/>
            <person name="Norbu N."/>
            <person name="Novod N."/>
            <person name="O'Neill B."/>
            <person name="Osman S."/>
            <person name="Markiewicz E."/>
            <person name="Oyono O.L."/>
            <person name="Patti C."/>
            <person name="Phunkhang P."/>
            <person name="Pierre F."/>
            <person name="Priest M."/>
            <person name="Raghuraman S."/>
            <person name="Rege F."/>
            <person name="Reyes R."/>
            <person name="Rise C."/>
            <person name="Rogov P."/>
            <person name="Ross K."/>
            <person name="Ryan E."/>
            <person name="Settipalli S."/>
            <person name="Shea T."/>
            <person name="Sherpa N."/>
            <person name="Shi L."/>
            <person name="Shih D."/>
            <person name="Sparrow T."/>
            <person name="Spaulding J."/>
            <person name="Stalker J."/>
            <person name="Stange-Thomann N."/>
            <person name="Stavropoulos S."/>
            <person name="Stone C."/>
            <person name="Strader C."/>
            <person name="Tesfaye S."/>
            <person name="Thomson T."/>
            <person name="Thoulutsang Y."/>
            <person name="Thoulutsang D."/>
            <person name="Topham K."/>
            <person name="Topping I."/>
            <person name="Tsamla T."/>
            <person name="Vassiliev H."/>
            <person name="Vo A."/>
            <person name="Wangchuk T."/>
            <person name="Wangdi T."/>
            <person name="Weiand M."/>
            <person name="Wilkinson J."/>
            <person name="Wilson A."/>
            <person name="Yadav S."/>
            <person name="Young G."/>
            <person name="Yu Q."/>
            <person name="Zembek L."/>
            <person name="Zhong D."/>
            <person name="Zimmer A."/>
            <person name="Zwirko Z."/>
            <person name="Jaffe D.B."/>
            <person name="Alvarez P."/>
            <person name="Brockman W."/>
            <person name="Butler J."/>
            <person name="Chin C."/>
            <person name="Gnerre S."/>
            <person name="Grabherr M."/>
            <person name="Kleber M."/>
            <person name="Mauceli E."/>
            <person name="MacCallum I."/>
        </authorList>
    </citation>
    <scope>NUCLEOTIDE SEQUENCE [LARGE SCALE GENOMIC DNA]</scope>
    <source>
        <strain evidence="3">white501</strain>
    </source>
</reference>
<keyword evidence="3" id="KW-1185">Reference proteome</keyword>
<gene>
    <name evidence="2" type="primary">Dsim\GD16212</name>
    <name evidence="2" type="ORF">Dsim_GD16212</name>
</gene>
<dbReference type="OrthoDB" id="416585at2759"/>
<name>B4R5D1_DROSI</name>
<dbReference type="Proteomes" id="UP000000304">
    <property type="component" value="Chromosome X"/>
</dbReference>
<accession>B4R5D1</accession>
<evidence type="ECO:0000256" key="1">
    <source>
        <dbReference type="SAM" id="MobiDB-lite"/>
    </source>
</evidence>
<evidence type="ECO:0000313" key="3">
    <source>
        <dbReference type="Proteomes" id="UP000000304"/>
    </source>
</evidence>
<sequence length="107" mass="12002">MPTWMRTRCFCQQQLRGGSGPGSVSVIASSSLDLPDQSGSSKQILPDIALGVSKSDSSDILRIISERRRMDQREQREPEQDQDNEAEDRDSDYKELLLVKSPQSSMD</sequence>